<comment type="subcellular location">
    <subcellularLocation>
        <location evidence="1">Cell membrane</location>
        <topology evidence="1">Multi-pass membrane protein</topology>
    </subcellularLocation>
</comment>
<dbReference type="GO" id="GO:0005886">
    <property type="term" value="C:plasma membrane"/>
    <property type="evidence" value="ECO:0007669"/>
    <property type="project" value="UniProtKB-SubCell"/>
</dbReference>
<dbReference type="RefSeq" id="WP_109611187.1">
    <property type="nucleotide sequence ID" value="NZ_QGGG01000001.1"/>
</dbReference>
<comment type="caution">
    <text evidence="8">The sequence shown here is derived from an EMBL/GenBank/DDBJ whole genome shotgun (WGS) entry which is preliminary data.</text>
</comment>
<feature type="transmembrane region" description="Helical" evidence="7">
    <location>
        <begin position="120"/>
        <end position="141"/>
    </location>
</feature>
<gene>
    <name evidence="8" type="ORF">C7441_10125</name>
</gene>
<dbReference type="InterPro" id="IPR001123">
    <property type="entry name" value="LeuE-type"/>
</dbReference>
<dbReference type="Proteomes" id="UP000245396">
    <property type="component" value="Unassembled WGS sequence"/>
</dbReference>
<evidence type="ECO:0000256" key="3">
    <source>
        <dbReference type="ARBA" id="ARBA00022475"/>
    </source>
</evidence>
<evidence type="ECO:0000256" key="1">
    <source>
        <dbReference type="ARBA" id="ARBA00004651"/>
    </source>
</evidence>
<evidence type="ECO:0000256" key="5">
    <source>
        <dbReference type="ARBA" id="ARBA00022989"/>
    </source>
</evidence>
<dbReference type="EMBL" id="QGGG01000001">
    <property type="protein sequence ID" value="PWJ86146.1"/>
    <property type="molecule type" value="Genomic_DNA"/>
</dbReference>
<keyword evidence="9" id="KW-1185">Reference proteome</keyword>
<evidence type="ECO:0000256" key="7">
    <source>
        <dbReference type="SAM" id="Phobius"/>
    </source>
</evidence>
<feature type="transmembrane region" description="Helical" evidence="7">
    <location>
        <begin position="186"/>
        <end position="205"/>
    </location>
</feature>
<evidence type="ECO:0000313" key="9">
    <source>
        <dbReference type="Proteomes" id="UP000245396"/>
    </source>
</evidence>
<evidence type="ECO:0000256" key="2">
    <source>
        <dbReference type="ARBA" id="ARBA00007928"/>
    </source>
</evidence>
<feature type="transmembrane region" description="Helical" evidence="7">
    <location>
        <begin position="147"/>
        <end position="165"/>
    </location>
</feature>
<dbReference type="AlphaFoldDB" id="A0A316CAN7"/>
<reference evidence="8 9" key="1">
    <citation type="submission" date="2018-05" db="EMBL/GenBank/DDBJ databases">
        <title>Genomic Encyclopedia of Type Strains, Phase IV (KMG-IV): sequencing the most valuable type-strain genomes for metagenomic binning, comparative biology and taxonomic classification.</title>
        <authorList>
            <person name="Goeker M."/>
        </authorList>
    </citation>
    <scope>NUCLEOTIDE SEQUENCE [LARGE SCALE GENOMIC DNA]</scope>
    <source>
        <strain evidence="8 9">DSM 6986</strain>
    </source>
</reference>
<dbReference type="OrthoDB" id="9804822at2"/>
<protein>
    <submittedName>
        <fullName evidence="8">Threonine/homoserine/homoserine lactone efflux protein</fullName>
    </submittedName>
</protein>
<accession>A0A316CAN7</accession>
<keyword evidence="4 7" id="KW-0812">Transmembrane</keyword>
<organism evidence="8 9">
    <name type="scientific">Pseudaminobacter salicylatoxidans</name>
    <dbReference type="NCBI Taxonomy" id="93369"/>
    <lineage>
        <taxon>Bacteria</taxon>
        <taxon>Pseudomonadati</taxon>
        <taxon>Pseudomonadota</taxon>
        <taxon>Alphaproteobacteria</taxon>
        <taxon>Hyphomicrobiales</taxon>
        <taxon>Phyllobacteriaceae</taxon>
        <taxon>Pseudaminobacter</taxon>
    </lineage>
</organism>
<keyword evidence="6 7" id="KW-0472">Membrane</keyword>
<keyword evidence="5 7" id="KW-1133">Transmembrane helix</keyword>
<proteinExistence type="inferred from homology"/>
<comment type="similarity">
    <text evidence="2">Belongs to the Rht family.</text>
</comment>
<dbReference type="Pfam" id="PF01810">
    <property type="entry name" value="LysE"/>
    <property type="match status" value="1"/>
</dbReference>
<evidence type="ECO:0000256" key="4">
    <source>
        <dbReference type="ARBA" id="ARBA00022692"/>
    </source>
</evidence>
<dbReference type="GO" id="GO:0042970">
    <property type="term" value="F:homoserine transmembrane transporter activity"/>
    <property type="evidence" value="ECO:0007669"/>
    <property type="project" value="TreeGrafter"/>
</dbReference>
<sequence>MNMHVWTIYLLAAIGLSLTPGPNGLLSLTHGACFGFRATVFTILGGALGFFVLIAASLAGLGALLAASEQAFTVMKWIGAAYLVYLGIRVWRAPAPALAAASREREMPEAGPIQLFSQGFLVAVTNPKGLIFFAAFLPQFMVPGMSYLEQLVLFGGTFILVEILYELMLARTAQQIAPWLARHGRWFNRATGGVFVGVGAVLTTMSR</sequence>
<evidence type="ECO:0000313" key="8">
    <source>
        <dbReference type="EMBL" id="PWJ86146.1"/>
    </source>
</evidence>
<dbReference type="PANTHER" id="PTHR30086:SF14">
    <property type="entry name" value="HOMOSERINE_HOMOSERINE LACTONE EFFLUX PROTEIN"/>
    <property type="match status" value="1"/>
</dbReference>
<dbReference type="PANTHER" id="PTHR30086">
    <property type="entry name" value="ARGININE EXPORTER PROTEIN ARGO"/>
    <property type="match status" value="1"/>
</dbReference>
<name>A0A316CAN7_PSESE</name>
<evidence type="ECO:0000256" key="6">
    <source>
        <dbReference type="ARBA" id="ARBA00023136"/>
    </source>
</evidence>
<dbReference type="PIRSF" id="PIRSF006324">
    <property type="entry name" value="LeuE"/>
    <property type="match status" value="1"/>
</dbReference>
<feature type="transmembrane region" description="Helical" evidence="7">
    <location>
        <begin position="41"/>
        <end position="67"/>
    </location>
</feature>
<keyword evidence="3" id="KW-1003">Cell membrane</keyword>